<organism evidence="1">
    <name type="scientific">uncultured Caudovirales phage</name>
    <dbReference type="NCBI Taxonomy" id="2100421"/>
    <lineage>
        <taxon>Viruses</taxon>
        <taxon>Duplodnaviria</taxon>
        <taxon>Heunggongvirae</taxon>
        <taxon>Uroviricota</taxon>
        <taxon>Caudoviricetes</taxon>
        <taxon>Peduoviridae</taxon>
        <taxon>Maltschvirus</taxon>
        <taxon>Maltschvirus maltsch</taxon>
    </lineage>
</organism>
<proteinExistence type="predicted"/>
<accession>A0A6J5NAC7</accession>
<sequence>MNRNLVARLREAWCNHREGKPFDRDLLLEAADRAEGAVWAVNTLSRELEIVIEKNRAMKKISPFSRQQYSRLIEECAYTVSDGEHK</sequence>
<dbReference type="EMBL" id="LR796642">
    <property type="protein sequence ID" value="CAB4156049.1"/>
    <property type="molecule type" value="Genomic_DNA"/>
</dbReference>
<reference evidence="1" key="1">
    <citation type="submission" date="2020-04" db="EMBL/GenBank/DDBJ databases">
        <authorList>
            <person name="Chiriac C."/>
            <person name="Salcher M."/>
            <person name="Ghai R."/>
            <person name="Kavagutti S V."/>
        </authorList>
    </citation>
    <scope>NUCLEOTIDE SEQUENCE</scope>
</reference>
<name>A0A6J5NAC7_9CAUD</name>
<gene>
    <name evidence="1" type="ORF">UFOVP661_31</name>
</gene>
<protein>
    <submittedName>
        <fullName evidence="1">Uncharacterized protein</fullName>
    </submittedName>
</protein>
<evidence type="ECO:0000313" key="1">
    <source>
        <dbReference type="EMBL" id="CAB4156049.1"/>
    </source>
</evidence>